<sequence>MMKDYQEILDFWFKEATPEQWFKQDDTFDTIIANRYAETHRKVVQGEYAHWRNTIQGRLAEIIVIDQFSRNLYRHDPKAYRYDEMALVLTQEALKVLDIHNLSKVECSFLYMPLMHSESLVIHEEALSLFEKLGLETNYEFEKQHQQIIARFGRYPHRNKVLGRQSTAEEIAFLKEPNSSF</sequence>
<dbReference type="SUPFAM" id="SSF48452">
    <property type="entry name" value="TPR-like"/>
    <property type="match status" value="1"/>
</dbReference>
<evidence type="ECO:0000313" key="1">
    <source>
        <dbReference type="EMBL" id="WEG74048.1"/>
    </source>
</evidence>
<dbReference type="InterPro" id="IPR011990">
    <property type="entry name" value="TPR-like_helical_dom_sf"/>
</dbReference>
<gene>
    <name evidence="1" type="ORF">OL234_03885</name>
</gene>
<proteinExistence type="predicted"/>
<dbReference type="InterPro" id="IPR010323">
    <property type="entry name" value="DUF924"/>
</dbReference>
<dbReference type="AlphaFoldDB" id="A0AAF0CWA5"/>
<dbReference type="Gene3D" id="1.20.58.320">
    <property type="entry name" value="TPR-like"/>
    <property type="match status" value="1"/>
</dbReference>
<organism evidence="1 2">
    <name type="scientific">Vagococcus intermedius</name>
    <dbReference type="NCBI Taxonomy" id="2991418"/>
    <lineage>
        <taxon>Bacteria</taxon>
        <taxon>Bacillati</taxon>
        <taxon>Bacillota</taxon>
        <taxon>Bacilli</taxon>
        <taxon>Lactobacillales</taxon>
        <taxon>Enterococcaceae</taxon>
        <taxon>Vagococcus</taxon>
    </lineage>
</organism>
<reference evidence="1" key="1">
    <citation type="submission" date="2022-10" db="EMBL/GenBank/DDBJ databases">
        <title>Vagococcus sp. isolated from poultry meat.</title>
        <authorList>
            <person name="Johansson P."/>
            <person name="Bjorkroth J."/>
        </authorList>
    </citation>
    <scope>NUCLEOTIDE SEQUENCE</scope>
    <source>
        <strain evidence="1">STAA11</strain>
    </source>
</reference>
<dbReference type="EMBL" id="CP110232">
    <property type="protein sequence ID" value="WEG74048.1"/>
    <property type="molecule type" value="Genomic_DNA"/>
</dbReference>
<dbReference type="KEGG" id="vie:OL234_03885"/>
<protein>
    <submittedName>
        <fullName evidence="1">DUF924 domain-containing protein</fullName>
    </submittedName>
</protein>
<dbReference type="RefSeq" id="WP_275469847.1">
    <property type="nucleotide sequence ID" value="NZ_CP110232.1"/>
</dbReference>
<name>A0AAF0CWA5_9ENTE</name>
<accession>A0AAF0CWA5</accession>
<dbReference type="Proteomes" id="UP001179647">
    <property type="component" value="Chromosome"/>
</dbReference>
<evidence type="ECO:0000313" key="2">
    <source>
        <dbReference type="Proteomes" id="UP001179647"/>
    </source>
</evidence>
<dbReference type="Pfam" id="PF06041">
    <property type="entry name" value="DUF924"/>
    <property type="match status" value="1"/>
</dbReference>
<keyword evidence="2" id="KW-1185">Reference proteome</keyword>
<dbReference type="Gene3D" id="1.25.40.10">
    <property type="entry name" value="Tetratricopeptide repeat domain"/>
    <property type="match status" value="1"/>
</dbReference>